<dbReference type="EMBL" id="CP078145">
    <property type="protein sequence ID" value="QXN93286.1"/>
    <property type="molecule type" value="Genomic_DNA"/>
</dbReference>
<keyword evidence="4" id="KW-1185">Reference proteome</keyword>
<gene>
    <name evidence="3" type="ORF">KV110_09425</name>
</gene>
<reference evidence="3 4" key="1">
    <citation type="submission" date="2021-07" db="EMBL/GenBank/DDBJ databases">
        <title>Whole Genome Sequence of Nocardia Iowensis.</title>
        <authorList>
            <person name="Lamm A."/>
            <person name="Collins-Fairclough A.M."/>
            <person name="Bunk B."/>
            <person name="Sproer C."/>
        </authorList>
    </citation>
    <scope>NUCLEOTIDE SEQUENCE [LARGE SCALE GENOMIC DNA]</scope>
    <source>
        <strain evidence="3 4">NRRL 5646</strain>
    </source>
</reference>
<dbReference type="Proteomes" id="UP000694257">
    <property type="component" value="Chromosome"/>
</dbReference>
<organism evidence="3 4">
    <name type="scientific">Nocardia iowensis</name>
    <dbReference type="NCBI Taxonomy" id="204891"/>
    <lineage>
        <taxon>Bacteria</taxon>
        <taxon>Bacillati</taxon>
        <taxon>Actinomycetota</taxon>
        <taxon>Actinomycetes</taxon>
        <taxon>Mycobacteriales</taxon>
        <taxon>Nocardiaceae</taxon>
        <taxon>Nocardia</taxon>
    </lineage>
</organism>
<evidence type="ECO:0000256" key="2">
    <source>
        <dbReference type="SAM" id="SignalP"/>
    </source>
</evidence>
<keyword evidence="2" id="KW-0732">Signal</keyword>
<protein>
    <submittedName>
        <fullName evidence="3">DUF3558 domain-containing protein</fullName>
    </submittedName>
</protein>
<dbReference type="Pfam" id="PF12079">
    <property type="entry name" value="DUF3558"/>
    <property type="match status" value="1"/>
</dbReference>
<evidence type="ECO:0000313" key="3">
    <source>
        <dbReference type="EMBL" id="QXN93286.1"/>
    </source>
</evidence>
<name>A0ABX8S0G0_NOCIO</name>
<feature type="region of interest" description="Disordered" evidence="1">
    <location>
        <begin position="27"/>
        <end position="50"/>
    </location>
</feature>
<proteinExistence type="predicted"/>
<dbReference type="InterPro" id="IPR024520">
    <property type="entry name" value="DUF3558"/>
</dbReference>
<sequence>MASRGNKLRGIALVVGVVLALAGCGDSTDGSPTATGGPSTTTSATGKPSTATSVDAAIWDPCTALPDDALRAGELNPETRTKDVAKIDPTGWKVCGWRSAAKWYDLGVYSGEPTLQAIRERQDLEGFTPVTVGGRPALRFLFVDDAKRLDCGVAVEVPQGTASGTVAFLVTTRYSVGKLGEPCDQATRHANDFAKYLPGGGN</sequence>
<dbReference type="PROSITE" id="PS51257">
    <property type="entry name" value="PROKAR_LIPOPROTEIN"/>
    <property type="match status" value="1"/>
</dbReference>
<accession>A0ABX8S0G0</accession>
<feature type="chain" id="PRO_5047192195" evidence="2">
    <location>
        <begin position="23"/>
        <end position="202"/>
    </location>
</feature>
<dbReference type="RefSeq" id="WP_218475186.1">
    <property type="nucleotide sequence ID" value="NZ_JBEZAT010000002.1"/>
</dbReference>
<feature type="signal peptide" evidence="2">
    <location>
        <begin position="1"/>
        <end position="22"/>
    </location>
</feature>
<evidence type="ECO:0000313" key="4">
    <source>
        <dbReference type="Proteomes" id="UP000694257"/>
    </source>
</evidence>
<evidence type="ECO:0000256" key="1">
    <source>
        <dbReference type="SAM" id="MobiDB-lite"/>
    </source>
</evidence>